<evidence type="ECO:0000256" key="1">
    <source>
        <dbReference type="ARBA" id="ARBA00004141"/>
    </source>
</evidence>
<dbReference type="STRING" id="1121307.CLCY_2c03710"/>
<dbReference type="AlphaFoldDB" id="A0A0J8DBC5"/>
<evidence type="ECO:0000256" key="2">
    <source>
        <dbReference type="ARBA" id="ARBA00022692"/>
    </source>
</evidence>
<organism evidence="6 7">
    <name type="scientific">Clostridium cylindrosporum DSM 605</name>
    <dbReference type="NCBI Taxonomy" id="1121307"/>
    <lineage>
        <taxon>Bacteria</taxon>
        <taxon>Bacillati</taxon>
        <taxon>Bacillota</taxon>
        <taxon>Clostridia</taxon>
        <taxon>Eubacteriales</taxon>
        <taxon>Clostridiaceae</taxon>
        <taxon>Clostridium</taxon>
    </lineage>
</organism>
<proteinExistence type="predicted"/>
<keyword evidence="2 5" id="KW-0812">Transmembrane</keyword>
<evidence type="ECO:0000256" key="3">
    <source>
        <dbReference type="ARBA" id="ARBA00022989"/>
    </source>
</evidence>
<sequence>MKSFTKKDMRNKKYTLLQGVFFIPIFNERRCNMKIYSLEASGFVAATGTGLTYLFGAWDTALLVLVAFMVLDYGTGLLRAYVNKEISSEKGFKGLIRKGVILIVLIVAVLLDRLLNTGTWVFRTLVCFFYIANEGISLLENCAGLGLKLPPQLLEALLQLEEGNKKEIRKGDEK</sequence>
<keyword evidence="7" id="KW-1185">Reference proteome</keyword>
<dbReference type="InterPro" id="IPR006480">
    <property type="entry name" value="Phage_holin_4_1"/>
</dbReference>
<accession>A0A0J8DBC5</accession>
<dbReference type="EMBL" id="LFVU01000027">
    <property type="protein sequence ID" value="KMT21609.1"/>
    <property type="molecule type" value="Genomic_DNA"/>
</dbReference>
<dbReference type="GO" id="GO:0016020">
    <property type="term" value="C:membrane"/>
    <property type="evidence" value="ECO:0007669"/>
    <property type="project" value="UniProtKB-SubCell"/>
</dbReference>
<comment type="caution">
    <text evidence="6">The sequence shown here is derived from an EMBL/GenBank/DDBJ whole genome shotgun (WGS) entry which is preliminary data.</text>
</comment>
<dbReference type="Proteomes" id="UP000036756">
    <property type="component" value="Unassembled WGS sequence"/>
</dbReference>
<feature type="transmembrane region" description="Helical" evidence="5">
    <location>
        <begin position="61"/>
        <end position="82"/>
    </location>
</feature>
<protein>
    <submittedName>
        <fullName evidence="6">Toxin secretion/phage lysis holin</fullName>
    </submittedName>
</protein>
<comment type="subcellular location">
    <subcellularLocation>
        <location evidence="1">Membrane</location>
        <topology evidence="1">Multi-pass membrane protein</topology>
    </subcellularLocation>
</comment>
<feature type="transmembrane region" description="Helical" evidence="5">
    <location>
        <begin position="35"/>
        <end position="55"/>
    </location>
</feature>
<evidence type="ECO:0000313" key="7">
    <source>
        <dbReference type="Proteomes" id="UP000036756"/>
    </source>
</evidence>
<feature type="transmembrane region" description="Helical" evidence="5">
    <location>
        <begin position="94"/>
        <end position="114"/>
    </location>
</feature>
<dbReference type="NCBIfam" id="TIGR01593">
    <property type="entry name" value="holin_tox_secr"/>
    <property type="match status" value="1"/>
</dbReference>
<keyword evidence="4 5" id="KW-0472">Membrane</keyword>
<reference evidence="6 7" key="1">
    <citation type="submission" date="2015-06" db="EMBL/GenBank/DDBJ databases">
        <title>Draft genome sequence of the purine-degrading Clostridium cylindrosporum HC-1 (DSM 605).</title>
        <authorList>
            <person name="Poehlein A."/>
            <person name="Schiel-Bengelsdorf B."/>
            <person name="Bengelsdorf F."/>
            <person name="Daniel R."/>
            <person name="Duerre P."/>
        </authorList>
    </citation>
    <scope>NUCLEOTIDE SEQUENCE [LARGE SCALE GENOMIC DNA]</scope>
    <source>
        <strain evidence="6 7">DSM 605</strain>
    </source>
</reference>
<gene>
    <name evidence="6" type="ORF">CLCY_2c03710</name>
</gene>
<name>A0A0J8DBC5_CLOCY</name>
<evidence type="ECO:0000256" key="4">
    <source>
        <dbReference type="ARBA" id="ARBA00023136"/>
    </source>
</evidence>
<dbReference type="PATRIC" id="fig|1121307.3.peg.1229"/>
<keyword evidence="3 5" id="KW-1133">Transmembrane helix</keyword>
<dbReference type="Pfam" id="PF05105">
    <property type="entry name" value="Phage_holin_4_1"/>
    <property type="match status" value="1"/>
</dbReference>
<evidence type="ECO:0000313" key="6">
    <source>
        <dbReference type="EMBL" id="KMT21609.1"/>
    </source>
</evidence>
<evidence type="ECO:0000256" key="5">
    <source>
        <dbReference type="SAM" id="Phobius"/>
    </source>
</evidence>